<proteinExistence type="predicted"/>
<feature type="non-terminal residue" evidence="1">
    <location>
        <position position="1"/>
    </location>
</feature>
<protein>
    <submittedName>
        <fullName evidence="1">Uncharacterized protein</fullName>
    </submittedName>
</protein>
<sequence length="39" mass="4326">LDKIVEGSTMGISSSFQVLVKETACPIRVVSTCWRKLNE</sequence>
<gene>
    <name evidence="1" type="ORF">T4C_8194</name>
</gene>
<dbReference type="AlphaFoldDB" id="A0A0V1GA26"/>
<accession>A0A0V1GA26</accession>
<evidence type="ECO:0000313" key="2">
    <source>
        <dbReference type="Proteomes" id="UP000054826"/>
    </source>
</evidence>
<reference evidence="1 2" key="1">
    <citation type="submission" date="2015-01" db="EMBL/GenBank/DDBJ databases">
        <title>Evolution of Trichinella species and genotypes.</title>
        <authorList>
            <person name="Korhonen P.K."/>
            <person name="Edoardo P."/>
            <person name="Giuseppe L.R."/>
            <person name="Gasser R.B."/>
        </authorList>
    </citation>
    <scope>NUCLEOTIDE SEQUENCE [LARGE SCALE GENOMIC DNA]</scope>
    <source>
        <strain evidence="1">ISS176</strain>
    </source>
</reference>
<dbReference type="EMBL" id="JYDV01004855">
    <property type="protein sequence ID" value="KRY95037.1"/>
    <property type="molecule type" value="Genomic_DNA"/>
</dbReference>
<comment type="caution">
    <text evidence="1">The sequence shown here is derived from an EMBL/GenBank/DDBJ whole genome shotgun (WGS) entry which is preliminary data.</text>
</comment>
<organism evidence="1 2">
    <name type="scientific">Trichinella pseudospiralis</name>
    <name type="common">Parasitic roundworm</name>
    <dbReference type="NCBI Taxonomy" id="6337"/>
    <lineage>
        <taxon>Eukaryota</taxon>
        <taxon>Metazoa</taxon>
        <taxon>Ecdysozoa</taxon>
        <taxon>Nematoda</taxon>
        <taxon>Enoplea</taxon>
        <taxon>Dorylaimia</taxon>
        <taxon>Trichinellida</taxon>
        <taxon>Trichinellidae</taxon>
        <taxon>Trichinella</taxon>
    </lineage>
</organism>
<dbReference type="Proteomes" id="UP000054826">
    <property type="component" value="Unassembled WGS sequence"/>
</dbReference>
<feature type="non-terminal residue" evidence="1">
    <location>
        <position position="39"/>
    </location>
</feature>
<evidence type="ECO:0000313" key="1">
    <source>
        <dbReference type="EMBL" id="KRY95037.1"/>
    </source>
</evidence>
<name>A0A0V1GA26_TRIPS</name>